<keyword evidence="1" id="KW-0472">Membrane</keyword>
<protein>
    <submittedName>
        <fullName evidence="2">Uncharacterized protein</fullName>
    </submittedName>
</protein>
<reference evidence="2 4" key="1">
    <citation type="submission" date="2015-10" db="EMBL/GenBank/DDBJ databases">
        <title>Draft genome sequence of Streptomyces pseudovenezuelae DSM 40212, type strain for the species Streptomyces pseudovenezuelae.</title>
        <authorList>
            <person name="Ruckert C."/>
            <person name="Winkler A."/>
            <person name="Kalinowski J."/>
            <person name="Kampfer P."/>
            <person name="Glaeser S."/>
        </authorList>
    </citation>
    <scope>NUCLEOTIDE SEQUENCE [LARGE SCALE GENOMIC DNA]</scope>
    <source>
        <strain evidence="2 4">DSM 40212</strain>
    </source>
</reference>
<proteinExistence type="predicted"/>
<keyword evidence="1" id="KW-1133">Transmembrane helix</keyword>
<sequence>MGCRDSARELADTTHDLRWARDVRDSVRCAGMLLVLLLLLDWGTERLTLRRGALWVGLSLLLFLVLYPARVRAGANWLSSRRLLPERRVRTDLLVSVRCLDGVSRRLLLRDALGGRVEIDPDVLVRNPRLWLRLEAGARKSAANGTLRCGATALRRLSLHIDRETAREVFRASGLE</sequence>
<organism evidence="2 4">
    <name type="scientific">Streptomyces pseudovenezuelae</name>
    <dbReference type="NCBI Taxonomy" id="67350"/>
    <lineage>
        <taxon>Bacteria</taxon>
        <taxon>Bacillati</taxon>
        <taxon>Actinomycetota</taxon>
        <taxon>Actinomycetes</taxon>
        <taxon>Kitasatosporales</taxon>
        <taxon>Streptomycetaceae</taxon>
        <taxon>Streptomyces</taxon>
        <taxon>Streptomyces aurantiacus group</taxon>
    </lineage>
</organism>
<accession>A0A101N1F6</accession>
<evidence type="ECO:0000313" key="5">
    <source>
        <dbReference type="Proteomes" id="UP001432168"/>
    </source>
</evidence>
<dbReference type="Proteomes" id="UP001432168">
    <property type="component" value="Chromosome"/>
</dbReference>
<evidence type="ECO:0000313" key="4">
    <source>
        <dbReference type="Proteomes" id="UP000053039"/>
    </source>
</evidence>
<dbReference type="Proteomes" id="UP000053039">
    <property type="component" value="Unassembled WGS sequence"/>
</dbReference>
<keyword evidence="5" id="KW-1185">Reference proteome</keyword>
<keyword evidence="1" id="KW-0812">Transmembrane</keyword>
<dbReference type="AlphaFoldDB" id="A0A101N1F6"/>
<reference evidence="3" key="2">
    <citation type="submission" date="2022-10" db="EMBL/GenBank/DDBJ databases">
        <title>The complete genomes of actinobacterial strains from the NBC collection.</title>
        <authorList>
            <person name="Joergensen T.S."/>
            <person name="Alvarez Arevalo M."/>
            <person name="Sterndorff E.B."/>
            <person name="Faurdal D."/>
            <person name="Vuksanovic O."/>
            <person name="Mourched A.-S."/>
            <person name="Charusanti P."/>
            <person name="Shaw S."/>
            <person name="Blin K."/>
            <person name="Weber T."/>
        </authorList>
    </citation>
    <scope>NUCLEOTIDE SEQUENCE</scope>
    <source>
        <strain evidence="3">NBC_00686</strain>
    </source>
</reference>
<feature type="transmembrane region" description="Helical" evidence="1">
    <location>
        <begin position="54"/>
        <end position="73"/>
    </location>
</feature>
<dbReference type="OrthoDB" id="4333532at2"/>
<evidence type="ECO:0000313" key="2">
    <source>
        <dbReference type="EMBL" id="KUM84748.1"/>
    </source>
</evidence>
<dbReference type="EMBL" id="LMWM01000030">
    <property type="protein sequence ID" value="KUM84748.1"/>
    <property type="molecule type" value="Genomic_DNA"/>
</dbReference>
<dbReference type="EMBL" id="CP109011">
    <property type="protein sequence ID" value="WUT41132.1"/>
    <property type="molecule type" value="Genomic_DNA"/>
</dbReference>
<evidence type="ECO:0000256" key="1">
    <source>
        <dbReference type="SAM" id="Phobius"/>
    </source>
</evidence>
<gene>
    <name evidence="2" type="ORF">AQI94_29770</name>
    <name evidence="3" type="ORF">OG929_02160</name>
</gene>
<dbReference type="GeneID" id="95703495"/>
<dbReference type="RefSeq" id="WP_031048224.1">
    <property type="nucleotide sequence ID" value="NZ_CP107755.1"/>
</dbReference>
<evidence type="ECO:0000313" key="3">
    <source>
        <dbReference type="EMBL" id="WUT41132.1"/>
    </source>
</evidence>
<name>A0A101N1F6_9ACTN</name>